<keyword evidence="3" id="KW-1185">Reference proteome</keyword>
<accession>A0ABN9FG52</accession>
<feature type="compositionally biased region" description="Basic and acidic residues" evidence="1">
    <location>
        <begin position="29"/>
        <end position="38"/>
    </location>
</feature>
<evidence type="ECO:0000313" key="2">
    <source>
        <dbReference type="EMBL" id="CAI9595549.1"/>
    </source>
</evidence>
<reference evidence="2" key="1">
    <citation type="submission" date="2023-05" db="EMBL/GenBank/DDBJ databases">
        <authorList>
            <person name="Stuckert A."/>
        </authorList>
    </citation>
    <scope>NUCLEOTIDE SEQUENCE</scope>
</reference>
<name>A0ABN9FG52_9NEOB</name>
<dbReference type="Proteomes" id="UP001162483">
    <property type="component" value="Unassembled WGS sequence"/>
</dbReference>
<feature type="region of interest" description="Disordered" evidence="1">
    <location>
        <begin position="29"/>
        <end position="58"/>
    </location>
</feature>
<proteinExistence type="predicted"/>
<protein>
    <submittedName>
        <fullName evidence="2">Uncharacterized protein</fullName>
    </submittedName>
</protein>
<comment type="caution">
    <text evidence="2">The sequence shown here is derived from an EMBL/GenBank/DDBJ whole genome shotgun (WGS) entry which is preliminary data.</text>
</comment>
<dbReference type="EMBL" id="CATNWA010016805">
    <property type="protein sequence ID" value="CAI9595549.1"/>
    <property type="molecule type" value="Genomic_DNA"/>
</dbReference>
<evidence type="ECO:0000256" key="1">
    <source>
        <dbReference type="SAM" id="MobiDB-lite"/>
    </source>
</evidence>
<organism evidence="2 3">
    <name type="scientific">Staurois parvus</name>
    <dbReference type="NCBI Taxonomy" id="386267"/>
    <lineage>
        <taxon>Eukaryota</taxon>
        <taxon>Metazoa</taxon>
        <taxon>Chordata</taxon>
        <taxon>Craniata</taxon>
        <taxon>Vertebrata</taxon>
        <taxon>Euteleostomi</taxon>
        <taxon>Amphibia</taxon>
        <taxon>Batrachia</taxon>
        <taxon>Anura</taxon>
        <taxon>Neobatrachia</taxon>
        <taxon>Ranoidea</taxon>
        <taxon>Ranidae</taxon>
        <taxon>Staurois</taxon>
    </lineage>
</organism>
<sequence>MKSPILGPYFESSQHDDCTGVCRPLWRPGHDSELHPGRSEPGGLHPGRQEVSALESGGLHQGEWPAVCEGHNLGRVCRRQTLNWGGG</sequence>
<evidence type="ECO:0000313" key="3">
    <source>
        <dbReference type="Proteomes" id="UP001162483"/>
    </source>
</evidence>
<gene>
    <name evidence="2" type="ORF">SPARVUS_LOCUS11903033</name>
</gene>